<feature type="chain" id="PRO_5003071510" description="Lipoprotein" evidence="1">
    <location>
        <begin position="20"/>
        <end position="138"/>
    </location>
</feature>
<dbReference type="AlphaFoldDB" id="D5EI55"/>
<dbReference type="KEGG" id="caa:Caka_3082"/>
<organism evidence="2 3">
    <name type="scientific">Coraliomargarita akajimensis (strain DSM 45221 / IAM 15411 / JCM 23193 / KCTC 12865 / 04OKA010-24)</name>
    <dbReference type="NCBI Taxonomy" id="583355"/>
    <lineage>
        <taxon>Bacteria</taxon>
        <taxon>Pseudomonadati</taxon>
        <taxon>Verrucomicrobiota</taxon>
        <taxon>Opitutia</taxon>
        <taxon>Puniceicoccales</taxon>
        <taxon>Coraliomargaritaceae</taxon>
        <taxon>Coraliomargarita</taxon>
    </lineage>
</organism>
<feature type="signal peptide" evidence="1">
    <location>
        <begin position="1"/>
        <end position="19"/>
    </location>
</feature>
<reference evidence="2 3" key="1">
    <citation type="journal article" date="2010" name="Stand. Genomic Sci.">
        <title>Complete genome sequence of Coraliomargarita akajimensis type strain (04OKA010-24).</title>
        <authorList>
            <person name="Mavromatis K."/>
            <person name="Abt B."/>
            <person name="Brambilla E."/>
            <person name="Lapidus A."/>
            <person name="Copeland A."/>
            <person name="Deshpande S."/>
            <person name="Nolan M."/>
            <person name="Lucas S."/>
            <person name="Tice H."/>
            <person name="Cheng J.F."/>
            <person name="Han C."/>
            <person name="Detter J.C."/>
            <person name="Woyke T."/>
            <person name="Goodwin L."/>
            <person name="Pitluck S."/>
            <person name="Held B."/>
            <person name="Brettin T."/>
            <person name="Tapia R."/>
            <person name="Ivanova N."/>
            <person name="Mikhailova N."/>
            <person name="Pati A."/>
            <person name="Liolios K."/>
            <person name="Chen A."/>
            <person name="Palaniappan K."/>
            <person name="Land M."/>
            <person name="Hauser L."/>
            <person name="Chang Y.J."/>
            <person name="Jeffries C.D."/>
            <person name="Rohde M."/>
            <person name="Goker M."/>
            <person name="Bristow J."/>
            <person name="Eisen J.A."/>
            <person name="Markowitz V."/>
            <person name="Hugenholtz P."/>
            <person name="Klenk H.P."/>
            <person name="Kyrpides N.C."/>
        </authorList>
    </citation>
    <scope>NUCLEOTIDE SEQUENCE [LARGE SCALE GENOMIC DNA]</scope>
    <source>
        <strain evidence="3">DSM 45221 / IAM 15411 / JCM 23193 / KCTC 12865</strain>
    </source>
</reference>
<accession>D5EI55</accession>
<keyword evidence="1" id="KW-0732">Signal</keyword>
<gene>
    <name evidence="2" type="ordered locus">Caka_3082</name>
</gene>
<dbReference type="STRING" id="583355.Caka_3082"/>
<dbReference type="EMBL" id="CP001998">
    <property type="protein sequence ID" value="ADE56095.1"/>
    <property type="molecule type" value="Genomic_DNA"/>
</dbReference>
<protein>
    <recommendedName>
        <fullName evidence="4">Lipoprotein</fullName>
    </recommendedName>
</protein>
<dbReference type="HOGENOM" id="CLU_1851753_0_0_0"/>
<evidence type="ECO:0008006" key="4">
    <source>
        <dbReference type="Google" id="ProtNLM"/>
    </source>
</evidence>
<evidence type="ECO:0000313" key="3">
    <source>
        <dbReference type="Proteomes" id="UP000000925"/>
    </source>
</evidence>
<dbReference type="RefSeq" id="WP_013044811.1">
    <property type="nucleotide sequence ID" value="NC_014008.1"/>
</dbReference>
<dbReference type="Proteomes" id="UP000000925">
    <property type="component" value="Chromosome"/>
</dbReference>
<dbReference type="PROSITE" id="PS51257">
    <property type="entry name" value="PROKAR_LIPOPROTEIN"/>
    <property type="match status" value="1"/>
</dbReference>
<sequence>MKSISILLISAAFAFFLVACQEKETTRSTEAPTETPVHSQVEFCILKETENAGFSGAIVKPVKGASPGTPIVVSSSYYGKENTMTAIFLGTDRNKDLYEITTRFSGQIDKRHSTSYEGKQIVIREHDGIKMLIRPFED</sequence>
<proteinExistence type="predicted"/>
<evidence type="ECO:0000256" key="1">
    <source>
        <dbReference type="SAM" id="SignalP"/>
    </source>
</evidence>
<name>D5EI55_CORAD</name>
<keyword evidence="3" id="KW-1185">Reference proteome</keyword>
<evidence type="ECO:0000313" key="2">
    <source>
        <dbReference type="EMBL" id="ADE56095.1"/>
    </source>
</evidence>